<comment type="similarity">
    <text evidence="2">Belongs to the drug/metabolite transporter (DMT) superfamily. Plant drug/metabolite exporter (P-DME) (TC 2.A.7.4) family.</text>
</comment>
<dbReference type="InterPro" id="IPR037185">
    <property type="entry name" value="EmrE-like"/>
</dbReference>
<keyword evidence="3 6" id="KW-0812">Transmembrane</keyword>
<dbReference type="Proteomes" id="UP000230069">
    <property type="component" value="Unassembled WGS sequence"/>
</dbReference>
<feature type="transmembrane region" description="Helical" evidence="6">
    <location>
        <begin position="107"/>
        <end position="125"/>
    </location>
</feature>
<feature type="transmembrane region" description="Helical" evidence="6">
    <location>
        <begin position="386"/>
        <end position="406"/>
    </location>
</feature>
<keyword evidence="4 6" id="KW-1133">Transmembrane helix</keyword>
<gene>
    <name evidence="8" type="ORF">AQUCO_02800022v1</name>
</gene>
<feature type="transmembrane region" description="Helical" evidence="6">
    <location>
        <begin position="230"/>
        <end position="249"/>
    </location>
</feature>
<dbReference type="STRING" id="218851.A0A2G5D3J3"/>
<name>A0A2G5D3J3_AQUCA</name>
<feature type="transmembrane region" description="Helical" evidence="6">
    <location>
        <begin position="301"/>
        <end position="322"/>
    </location>
</feature>
<evidence type="ECO:0000259" key="7">
    <source>
        <dbReference type="Pfam" id="PF00892"/>
    </source>
</evidence>
<dbReference type="SUPFAM" id="SSF103481">
    <property type="entry name" value="Multidrug resistance efflux transporter EmrE"/>
    <property type="match status" value="2"/>
</dbReference>
<dbReference type="AlphaFoldDB" id="A0A2G5D3J3"/>
<dbReference type="PANTHER" id="PTHR22911">
    <property type="entry name" value="ACYL-MALONYL CONDENSING ENZYME-RELATED"/>
    <property type="match status" value="1"/>
</dbReference>
<dbReference type="EMBL" id="KZ305045">
    <property type="protein sequence ID" value="PIA38090.1"/>
    <property type="molecule type" value="Genomic_DNA"/>
</dbReference>
<feature type="transmembrane region" description="Helical" evidence="6">
    <location>
        <begin position="328"/>
        <end position="349"/>
    </location>
</feature>
<dbReference type="FunCoup" id="A0A2G5D3J3">
    <property type="interactions" value="1022"/>
</dbReference>
<feature type="transmembrane region" description="Helical" evidence="6">
    <location>
        <begin position="196"/>
        <end position="218"/>
    </location>
</feature>
<evidence type="ECO:0000313" key="8">
    <source>
        <dbReference type="EMBL" id="PIA38090.1"/>
    </source>
</evidence>
<evidence type="ECO:0000256" key="6">
    <source>
        <dbReference type="SAM" id="Phobius"/>
    </source>
</evidence>
<evidence type="ECO:0000256" key="2">
    <source>
        <dbReference type="ARBA" id="ARBA00007635"/>
    </source>
</evidence>
<evidence type="ECO:0000256" key="5">
    <source>
        <dbReference type="ARBA" id="ARBA00023136"/>
    </source>
</evidence>
<feature type="transmembrane region" description="Helical" evidence="6">
    <location>
        <begin position="269"/>
        <end position="289"/>
    </location>
</feature>
<dbReference type="Pfam" id="PF00892">
    <property type="entry name" value="EamA"/>
    <property type="match status" value="1"/>
</dbReference>
<dbReference type="OrthoDB" id="306876at2759"/>
<sequence>MDSSEYKKEDHEVVVLEMMTTTTTTSNTITNQTFSEVVEEEETSSLHEEISPLLTNENPSIHKPKINIFSLPYSRRKSPREGIKKVVEVEVSIFSQFILWVWNGSKYSGYLCMALSACIYFLMHILSDSFSVRSIPLFETIFTRCTIILISSFVWLKKTGQPLYGPPHLKSLLVLRSLMGCLSLFSFVYSVQSLPLSQAIVLNFTTPIMASIAARIFLQEKLKLADVGGLACSFFGLLFIFRPMLITQGGLVEIGEVSATYVAKINHPVYAVCAGLFSAITGGISYCYIQTGAKSSDQPVVPVFSFANLACPAAAICMYGFQDFVLPDFYSFLLMIILGVLSFFAEVLLARGLQLQKISRVANIQYIEVVLLQMWSISLLRATLSFGRLAGCLLILLSVSGTMYFGHEKEME</sequence>
<comment type="subcellular location">
    <subcellularLocation>
        <location evidence="1">Membrane</location>
        <topology evidence="1">Multi-pass membrane protein</topology>
    </subcellularLocation>
</comment>
<dbReference type="InterPro" id="IPR000620">
    <property type="entry name" value="EamA_dom"/>
</dbReference>
<dbReference type="EMBL" id="KZ305045">
    <property type="protein sequence ID" value="PIA38091.1"/>
    <property type="molecule type" value="Genomic_DNA"/>
</dbReference>
<feature type="transmembrane region" description="Helical" evidence="6">
    <location>
        <begin position="137"/>
        <end position="156"/>
    </location>
</feature>
<accession>A0A2G5D3J3</accession>
<evidence type="ECO:0000256" key="1">
    <source>
        <dbReference type="ARBA" id="ARBA00004141"/>
    </source>
</evidence>
<keyword evidence="5 6" id="KW-0472">Membrane</keyword>
<organism evidence="8 9">
    <name type="scientific">Aquilegia coerulea</name>
    <name type="common">Rocky mountain columbine</name>
    <dbReference type="NCBI Taxonomy" id="218851"/>
    <lineage>
        <taxon>Eukaryota</taxon>
        <taxon>Viridiplantae</taxon>
        <taxon>Streptophyta</taxon>
        <taxon>Embryophyta</taxon>
        <taxon>Tracheophyta</taxon>
        <taxon>Spermatophyta</taxon>
        <taxon>Magnoliopsida</taxon>
        <taxon>Ranunculales</taxon>
        <taxon>Ranunculaceae</taxon>
        <taxon>Thalictroideae</taxon>
        <taxon>Aquilegia</taxon>
    </lineage>
</organism>
<protein>
    <recommendedName>
        <fullName evidence="7">EamA domain-containing protein</fullName>
    </recommendedName>
</protein>
<proteinExistence type="inferred from homology"/>
<feature type="transmembrane region" description="Helical" evidence="6">
    <location>
        <begin position="168"/>
        <end position="190"/>
    </location>
</feature>
<dbReference type="GO" id="GO:0016020">
    <property type="term" value="C:membrane"/>
    <property type="evidence" value="ECO:0007669"/>
    <property type="project" value="UniProtKB-SubCell"/>
</dbReference>
<dbReference type="PANTHER" id="PTHR22911:SF6">
    <property type="entry name" value="SOLUTE CARRIER FAMILY 35 MEMBER G1"/>
    <property type="match status" value="1"/>
</dbReference>
<keyword evidence="9" id="KW-1185">Reference proteome</keyword>
<evidence type="ECO:0000256" key="4">
    <source>
        <dbReference type="ARBA" id="ARBA00022989"/>
    </source>
</evidence>
<evidence type="ECO:0000256" key="3">
    <source>
        <dbReference type="ARBA" id="ARBA00022692"/>
    </source>
</evidence>
<feature type="domain" description="EamA" evidence="7">
    <location>
        <begin position="108"/>
        <end position="241"/>
    </location>
</feature>
<evidence type="ECO:0000313" key="9">
    <source>
        <dbReference type="Proteomes" id="UP000230069"/>
    </source>
</evidence>
<reference evidence="8 9" key="1">
    <citation type="submission" date="2017-09" db="EMBL/GenBank/DDBJ databases">
        <title>WGS assembly of Aquilegia coerulea Goldsmith.</title>
        <authorList>
            <person name="Hodges S."/>
            <person name="Kramer E."/>
            <person name="Nordborg M."/>
            <person name="Tomkins J."/>
            <person name="Borevitz J."/>
            <person name="Derieg N."/>
            <person name="Yan J."/>
            <person name="Mihaltcheva S."/>
            <person name="Hayes R.D."/>
            <person name="Rokhsar D."/>
        </authorList>
    </citation>
    <scope>NUCLEOTIDE SEQUENCE [LARGE SCALE GENOMIC DNA]</scope>
    <source>
        <strain evidence="9">cv. Goldsmith</strain>
    </source>
</reference>